<comment type="caution">
    <text evidence="2">The sequence shown here is derived from an EMBL/GenBank/DDBJ whole genome shotgun (WGS) entry which is preliminary data.</text>
</comment>
<feature type="transmembrane region" description="Helical" evidence="1">
    <location>
        <begin position="94"/>
        <end position="121"/>
    </location>
</feature>
<dbReference type="Proteomes" id="UP000621516">
    <property type="component" value="Unassembled WGS sequence"/>
</dbReference>
<evidence type="ECO:0000313" key="2">
    <source>
        <dbReference type="EMBL" id="MBD0825441.1"/>
    </source>
</evidence>
<feature type="transmembrane region" description="Helical" evidence="1">
    <location>
        <begin position="70"/>
        <end position="88"/>
    </location>
</feature>
<sequence length="135" mass="15192">MLGISIGLIYIWFGSLKFFPGVSPADSLAKQTIAILTFELIPEKLSVLILALFEVMIGVFLIVNCKIKFIIRIAIIHLMLTFVPILFFPKISFVSAPFVLTLVGQYIVKNLVIICALFLIYPVDYCHKDKRGIID</sequence>
<dbReference type="EMBL" id="JACVXD010000016">
    <property type="protein sequence ID" value="MBD0825441.1"/>
    <property type="molecule type" value="Genomic_DNA"/>
</dbReference>
<protein>
    <submittedName>
        <fullName evidence="2">Doxx family protein</fullName>
    </submittedName>
</protein>
<keyword evidence="1" id="KW-0812">Transmembrane</keyword>
<evidence type="ECO:0000256" key="1">
    <source>
        <dbReference type="SAM" id="Phobius"/>
    </source>
</evidence>
<reference evidence="2 3" key="1">
    <citation type="journal article" date="2018" name="J. Microbiol.">
        <title>Aestuariibaculum marinum sp. nov., a marine bacterium isolated from seawater in South Korea.</title>
        <authorList>
            <person name="Choi J."/>
            <person name="Lee D."/>
            <person name="Jang J.H."/>
            <person name="Cha S."/>
            <person name="Seo T."/>
        </authorList>
    </citation>
    <scope>NUCLEOTIDE SEQUENCE [LARGE SCALE GENOMIC DNA]</scope>
    <source>
        <strain evidence="2 3">IP7</strain>
    </source>
</reference>
<keyword evidence="1" id="KW-1133">Transmembrane helix</keyword>
<name>A0A8J6QEC9_9FLAO</name>
<keyword evidence="3" id="KW-1185">Reference proteome</keyword>
<proteinExistence type="predicted"/>
<dbReference type="RefSeq" id="WP_188224732.1">
    <property type="nucleotide sequence ID" value="NZ_JACVXD010000016.1"/>
</dbReference>
<dbReference type="AlphaFoldDB" id="A0A8J6QEC9"/>
<gene>
    <name evidence="2" type="ORF">ICJ85_15605</name>
</gene>
<evidence type="ECO:0000313" key="3">
    <source>
        <dbReference type="Proteomes" id="UP000621516"/>
    </source>
</evidence>
<organism evidence="2 3">
    <name type="scientific">Aestuariibaculum marinum</name>
    <dbReference type="NCBI Taxonomy" id="2683592"/>
    <lineage>
        <taxon>Bacteria</taxon>
        <taxon>Pseudomonadati</taxon>
        <taxon>Bacteroidota</taxon>
        <taxon>Flavobacteriia</taxon>
        <taxon>Flavobacteriales</taxon>
        <taxon>Flavobacteriaceae</taxon>
    </lineage>
</organism>
<accession>A0A8J6QEC9</accession>
<keyword evidence="1" id="KW-0472">Membrane</keyword>
<feature type="transmembrane region" description="Helical" evidence="1">
    <location>
        <begin position="45"/>
        <end position="63"/>
    </location>
</feature>